<keyword evidence="2" id="KW-0496">Mitochondrion</keyword>
<dbReference type="AlphaFoldDB" id="A0A0G2T9W5"/>
<proteinExistence type="predicted"/>
<protein>
    <submittedName>
        <fullName evidence="2">NADH dehydrogenase subunit 6</fullName>
    </submittedName>
</protein>
<evidence type="ECO:0000313" key="2">
    <source>
        <dbReference type="EMBL" id="AKI07545.1"/>
    </source>
</evidence>
<geneLocation type="mitochondrion" evidence="2"/>
<keyword evidence="1" id="KW-0812">Transmembrane</keyword>
<feature type="transmembrane region" description="Helical" evidence="1">
    <location>
        <begin position="46"/>
        <end position="68"/>
    </location>
</feature>
<evidence type="ECO:0000256" key="1">
    <source>
        <dbReference type="SAM" id="Phobius"/>
    </source>
</evidence>
<keyword evidence="1" id="KW-1133">Transmembrane helix</keyword>
<sequence length="144" mass="16869">MLVVFMFFSLLLCCLFYYSLDPMKCSFFLVLSLVFMAPGMSQGLYVWYSYYICLIFLSGIFVILVYFSSLSKFSYMKKPWWLIFFFLGFVVGKVFVSDFVLGLGISGIYGSWYLMVMFFLVLVLLFFMNFVSYFMSFGSAMRGM</sequence>
<feature type="transmembrane region" description="Helical" evidence="1">
    <location>
        <begin position="80"/>
        <end position="105"/>
    </location>
</feature>
<feature type="transmembrane region" description="Helical" evidence="1">
    <location>
        <begin position="111"/>
        <end position="135"/>
    </location>
</feature>
<reference evidence="2" key="1">
    <citation type="submission" date="2015-01" db="EMBL/GenBank/DDBJ databases">
        <title>The complete mitochondrial genome of Oxyuris equi(Nematoda: Oxyurida): Compared with other pinworms Enterobius vermicularis and Wellcomia siamensis.</title>
        <authorList>
            <person name="Zhang Y."/>
            <person name="Chang Q.C."/>
            <person name="Xu W."/>
            <person name="Wang C."/>
        </authorList>
    </citation>
    <scope>NUCLEOTIDE SEQUENCE</scope>
</reference>
<accession>A0A0G2T9W5</accession>
<keyword evidence="1" id="KW-0472">Membrane</keyword>
<name>A0A0G2T9W5_9BILA</name>
<gene>
    <name evidence="2" type="primary">NAD6</name>
</gene>
<organism evidence="2">
    <name type="scientific">Oxyuris equi</name>
    <dbReference type="NCBI Taxonomy" id="132389"/>
    <lineage>
        <taxon>Eukaryota</taxon>
        <taxon>Metazoa</taxon>
        <taxon>Ecdysozoa</taxon>
        <taxon>Nematoda</taxon>
        <taxon>Chromadorea</taxon>
        <taxon>Rhabditida</taxon>
        <taxon>Spirurina</taxon>
        <taxon>Oxyuridomorpha</taxon>
        <taxon>Oxyuroidea</taxon>
        <taxon>Oxyuridae</taxon>
        <taxon>Oxyuris</taxon>
    </lineage>
</organism>
<dbReference type="EMBL" id="KP404095">
    <property type="protein sequence ID" value="AKI07545.1"/>
    <property type="molecule type" value="Genomic_DNA"/>
</dbReference>